<dbReference type="InterPro" id="IPR019145">
    <property type="entry name" value="Mediator_Med10"/>
</dbReference>
<keyword evidence="5 6" id="KW-0539">Nucleus</keyword>
<evidence type="ECO:0000256" key="4">
    <source>
        <dbReference type="ARBA" id="ARBA00023163"/>
    </source>
</evidence>
<dbReference type="EMBL" id="QJNS01000417">
    <property type="protein sequence ID" value="RYO77973.1"/>
    <property type="molecule type" value="Genomic_DNA"/>
</dbReference>
<reference evidence="8 9" key="1">
    <citation type="submission" date="2018-06" db="EMBL/GenBank/DDBJ databases">
        <title>Complete Genomes of Monosporascus.</title>
        <authorList>
            <person name="Robinson A.J."/>
            <person name="Natvig D.O."/>
        </authorList>
    </citation>
    <scope>NUCLEOTIDE SEQUENCE [LARGE SCALE GENOMIC DNA]</scope>
    <source>
        <strain evidence="8 9">CBS 609.92</strain>
    </source>
</reference>
<gene>
    <name evidence="6" type="primary">MED10</name>
    <name evidence="8" type="ORF">DL762_008948</name>
</gene>
<keyword evidence="4 6" id="KW-0804">Transcription</keyword>
<evidence type="ECO:0000256" key="3">
    <source>
        <dbReference type="ARBA" id="ARBA00023015"/>
    </source>
</evidence>
<protein>
    <recommendedName>
        <fullName evidence="6">Mediator of RNA polymerase II transcription subunit 10</fullName>
    </recommendedName>
    <alternativeName>
        <fullName evidence="6">Mediator complex subunit 10</fullName>
    </alternativeName>
</protein>
<dbReference type="Pfam" id="PF09748">
    <property type="entry name" value="Med10"/>
    <property type="match status" value="1"/>
</dbReference>
<comment type="function">
    <text evidence="6">Component of the Mediator complex, a coactivator involved in the regulated transcription of nearly all RNA polymerase II-dependent genes. Mediator functions as a bridge to convey information from gene-specific regulatory proteins to the basal RNA polymerase II transcription machinery. Mediator is recruited to promoters by direct interactions with regulatory proteins and serves as a scaffold for the assembly of a functional preinitiation complex with RNA polymerase II and the general transcription factors.</text>
</comment>
<evidence type="ECO:0000313" key="8">
    <source>
        <dbReference type="EMBL" id="RYO77973.1"/>
    </source>
</evidence>
<name>A0ABY0GYX0_9PEZI</name>
<dbReference type="Proteomes" id="UP000294003">
    <property type="component" value="Unassembled WGS sequence"/>
</dbReference>
<accession>A0ABY0GYX0</accession>
<comment type="subcellular location">
    <subcellularLocation>
        <location evidence="1 6">Nucleus</location>
    </subcellularLocation>
</comment>
<feature type="region of interest" description="Disordered" evidence="7">
    <location>
        <begin position="155"/>
        <end position="180"/>
    </location>
</feature>
<comment type="similarity">
    <text evidence="2 6">Belongs to the Mediator complex subunit 10 family.</text>
</comment>
<keyword evidence="3 6" id="KW-0805">Transcription regulation</keyword>
<comment type="caution">
    <text evidence="8">The sequence shown here is derived from an EMBL/GenBank/DDBJ whole genome shotgun (WGS) entry which is preliminary data.</text>
</comment>
<evidence type="ECO:0000256" key="7">
    <source>
        <dbReference type="SAM" id="MobiDB-lite"/>
    </source>
</evidence>
<comment type="subunit">
    <text evidence="6">Component of the Mediator complex.</text>
</comment>
<organism evidence="8 9">
    <name type="scientific">Monosporascus cannonballus</name>
    <dbReference type="NCBI Taxonomy" id="155416"/>
    <lineage>
        <taxon>Eukaryota</taxon>
        <taxon>Fungi</taxon>
        <taxon>Dikarya</taxon>
        <taxon>Ascomycota</taxon>
        <taxon>Pezizomycotina</taxon>
        <taxon>Sordariomycetes</taxon>
        <taxon>Xylariomycetidae</taxon>
        <taxon>Xylariales</taxon>
        <taxon>Xylariales incertae sedis</taxon>
        <taxon>Monosporascus</taxon>
    </lineage>
</organism>
<evidence type="ECO:0000313" key="9">
    <source>
        <dbReference type="Proteomes" id="UP000294003"/>
    </source>
</evidence>
<evidence type="ECO:0000256" key="1">
    <source>
        <dbReference type="ARBA" id="ARBA00004123"/>
    </source>
</evidence>
<evidence type="ECO:0000256" key="2">
    <source>
        <dbReference type="ARBA" id="ARBA00005389"/>
    </source>
</evidence>
<sequence length="180" mass="18289">MAPVSRYDHDNIEQKLKDTIQSLYQILVQVSAYDSAAGTGTGTGAPSNPQSRDVLAAELRALGRSLQAVHAAAGAEGSLPAVPPELVHYVEGGRNPDIYTREFVELVRRGNQLMRGKQAAFASFRDVLAAEVAAAMPELRDDAARVAAATTPGVTAGGSTAAGAASSSGGGSGTAAAIGL</sequence>
<proteinExistence type="inferred from homology"/>
<feature type="compositionally biased region" description="Low complexity" evidence="7">
    <location>
        <begin position="155"/>
        <end position="167"/>
    </location>
</feature>
<evidence type="ECO:0000256" key="5">
    <source>
        <dbReference type="ARBA" id="ARBA00023242"/>
    </source>
</evidence>
<keyword evidence="6" id="KW-0010">Activator</keyword>
<keyword evidence="9" id="KW-1185">Reference proteome</keyword>
<evidence type="ECO:0000256" key="6">
    <source>
        <dbReference type="RuleBase" id="RU364146"/>
    </source>
</evidence>